<dbReference type="OrthoDB" id="1045822at2759"/>
<dbReference type="Pfam" id="PF04749">
    <property type="entry name" value="PLAC8"/>
    <property type="match status" value="1"/>
</dbReference>
<evidence type="ECO:0000313" key="3">
    <source>
        <dbReference type="EMBL" id="VDI23067.1"/>
    </source>
</evidence>
<dbReference type="PANTHER" id="PTHR15907">
    <property type="entry name" value="DUF614 FAMILY PROTEIN-RELATED"/>
    <property type="match status" value="1"/>
</dbReference>
<comment type="caution">
    <text evidence="3">The sequence shown here is derived from an EMBL/GenBank/DDBJ whole genome shotgun (WGS) entry which is preliminary data.</text>
</comment>
<keyword evidence="2" id="KW-0812">Transmembrane</keyword>
<sequence>MVAWNYELFGCFEDMKICALTLFCPCYIFGKTAETVKRNCIFCGILLLIPFFNLYAFGKVRNLIRKQLNIDGTGSDDCILTLFCAPCALAQEAREVRHGTHIMLRY</sequence>
<dbReference type="AlphaFoldDB" id="A0A8B6DP24"/>
<accession>A0A8B6DP24</accession>
<dbReference type="InterPro" id="IPR006461">
    <property type="entry name" value="PLAC_motif_containing"/>
</dbReference>
<feature type="transmembrane region" description="Helical" evidence="2">
    <location>
        <begin position="39"/>
        <end position="57"/>
    </location>
</feature>
<evidence type="ECO:0000256" key="2">
    <source>
        <dbReference type="SAM" id="Phobius"/>
    </source>
</evidence>
<protein>
    <submittedName>
        <fullName evidence="3">Uncharacterized protein</fullName>
    </submittedName>
</protein>
<dbReference type="NCBIfam" id="TIGR01571">
    <property type="entry name" value="A_thal_Cys_rich"/>
    <property type="match status" value="1"/>
</dbReference>
<reference evidence="3" key="1">
    <citation type="submission" date="2018-11" db="EMBL/GenBank/DDBJ databases">
        <authorList>
            <person name="Alioto T."/>
            <person name="Alioto T."/>
        </authorList>
    </citation>
    <scope>NUCLEOTIDE SEQUENCE</scope>
</reference>
<gene>
    <name evidence="3" type="ORF">MGAL_10B071803</name>
</gene>
<dbReference type="Proteomes" id="UP000596742">
    <property type="component" value="Unassembled WGS sequence"/>
</dbReference>
<evidence type="ECO:0000313" key="4">
    <source>
        <dbReference type="Proteomes" id="UP000596742"/>
    </source>
</evidence>
<evidence type="ECO:0000256" key="1">
    <source>
        <dbReference type="ARBA" id="ARBA00009024"/>
    </source>
</evidence>
<dbReference type="EMBL" id="UYJE01003879">
    <property type="protein sequence ID" value="VDI23067.1"/>
    <property type="molecule type" value="Genomic_DNA"/>
</dbReference>
<name>A0A8B6DP24_MYTGA</name>
<organism evidence="3 4">
    <name type="scientific">Mytilus galloprovincialis</name>
    <name type="common">Mediterranean mussel</name>
    <dbReference type="NCBI Taxonomy" id="29158"/>
    <lineage>
        <taxon>Eukaryota</taxon>
        <taxon>Metazoa</taxon>
        <taxon>Spiralia</taxon>
        <taxon>Lophotrochozoa</taxon>
        <taxon>Mollusca</taxon>
        <taxon>Bivalvia</taxon>
        <taxon>Autobranchia</taxon>
        <taxon>Pteriomorphia</taxon>
        <taxon>Mytilida</taxon>
        <taxon>Mytiloidea</taxon>
        <taxon>Mytilidae</taxon>
        <taxon>Mytilinae</taxon>
        <taxon>Mytilus</taxon>
    </lineage>
</organism>
<keyword evidence="2" id="KW-0472">Membrane</keyword>
<keyword evidence="4" id="KW-1185">Reference proteome</keyword>
<comment type="similarity">
    <text evidence="1">Belongs to the cornifelin family.</text>
</comment>
<keyword evidence="2" id="KW-1133">Transmembrane helix</keyword>
<proteinExistence type="inferred from homology"/>